<comment type="pathway">
    <text evidence="2 19">Cofactor biosynthesis; thiamine diphosphate biosynthesis.</text>
</comment>
<name>A0A318KNV1_9FIRM</name>
<dbReference type="RefSeq" id="WP_022937620.1">
    <property type="nucleotide sequence ID" value="NZ_CABKRQ010000003.1"/>
</dbReference>
<dbReference type="SUPFAM" id="SSF143437">
    <property type="entry name" value="THUMP domain-like"/>
    <property type="match status" value="1"/>
</dbReference>
<evidence type="ECO:0000256" key="7">
    <source>
        <dbReference type="ARBA" id="ARBA00022840"/>
    </source>
</evidence>
<keyword evidence="8 19" id="KW-0694">RNA-binding</keyword>
<evidence type="ECO:0000256" key="15">
    <source>
        <dbReference type="ARBA" id="ARBA00071867"/>
    </source>
</evidence>
<dbReference type="GO" id="GO:0004810">
    <property type="term" value="F:CCA tRNA nucleotidyltransferase activity"/>
    <property type="evidence" value="ECO:0007669"/>
    <property type="project" value="InterPro"/>
</dbReference>
<dbReference type="AlphaFoldDB" id="A0A318KNV1"/>
<feature type="binding site" evidence="19">
    <location>
        <begin position="188"/>
        <end position="189"/>
    </location>
    <ligand>
        <name>ATP</name>
        <dbReference type="ChEBI" id="CHEBI:30616"/>
    </ligand>
</feature>
<dbReference type="CDD" id="cd01712">
    <property type="entry name" value="PPase_ThiI"/>
    <property type="match status" value="1"/>
</dbReference>
<comment type="catalytic activity">
    <reaction evidence="10 19">
        <text>[ThiI sulfur-carrier protein]-S-sulfanyl-L-cysteine + a uridine in tRNA + 2 reduced [2Fe-2S]-[ferredoxin] + ATP + H(+) = [ThiI sulfur-carrier protein]-L-cysteine + a 4-thiouridine in tRNA + 2 oxidized [2Fe-2S]-[ferredoxin] + AMP + diphosphate</text>
        <dbReference type="Rhea" id="RHEA:24176"/>
        <dbReference type="Rhea" id="RHEA-COMP:10000"/>
        <dbReference type="Rhea" id="RHEA-COMP:10001"/>
        <dbReference type="Rhea" id="RHEA-COMP:13337"/>
        <dbReference type="Rhea" id="RHEA-COMP:13338"/>
        <dbReference type="Rhea" id="RHEA-COMP:13339"/>
        <dbReference type="Rhea" id="RHEA-COMP:13340"/>
        <dbReference type="ChEBI" id="CHEBI:15378"/>
        <dbReference type="ChEBI" id="CHEBI:29950"/>
        <dbReference type="ChEBI" id="CHEBI:30616"/>
        <dbReference type="ChEBI" id="CHEBI:33019"/>
        <dbReference type="ChEBI" id="CHEBI:33737"/>
        <dbReference type="ChEBI" id="CHEBI:33738"/>
        <dbReference type="ChEBI" id="CHEBI:61963"/>
        <dbReference type="ChEBI" id="CHEBI:65315"/>
        <dbReference type="ChEBI" id="CHEBI:136798"/>
        <dbReference type="ChEBI" id="CHEBI:456215"/>
        <dbReference type="EC" id="2.8.1.4"/>
    </reaction>
</comment>
<evidence type="ECO:0000313" key="21">
    <source>
        <dbReference type="EMBL" id="PXX77485.1"/>
    </source>
</evidence>
<feature type="domain" description="THUMP" evidence="20">
    <location>
        <begin position="68"/>
        <end position="170"/>
    </location>
</feature>
<dbReference type="PANTHER" id="PTHR43209">
    <property type="entry name" value="TRNA SULFURTRANSFERASE"/>
    <property type="match status" value="1"/>
</dbReference>
<dbReference type="GO" id="GO:0140741">
    <property type="term" value="F:tRNA-uracil-4 sulfurtransferase activity"/>
    <property type="evidence" value="ECO:0007669"/>
    <property type="project" value="UniProtKB-EC"/>
</dbReference>
<keyword evidence="4 19" id="KW-0820">tRNA-binding</keyword>
<gene>
    <name evidence="19" type="primary">thiI</name>
    <name evidence="21" type="ORF">DES51_11024</name>
</gene>
<dbReference type="InterPro" id="IPR020536">
    <property type="entry name" value="ThiI_AANH"/>
</dbReference>
<keyword evidence="9 19" id="KW-0784">Thiamine biosynthesis</keyword>
<dbReference type="SMART" id="SM00981">
    <property type="entry name" value="THUMP"/>
    <property type="match status" value="1"/>
</dbReference>
<accession>A0A318KNV1</accession>
<evidence type="ECO:0000256" key="11">
    <source>
        <dbReference type="ARBA" id="ARBA00052330"/>
    </source>
</evidence>
<dbReference type="HAMAP" id="MF_00021">
    <property type="entry name" value="ThiI"/>
    <property type="match status" value="1"/>
</dbReference>
<dbReference type="InterPro" id="IPR004114">
    <property type="entry name" value="THUMP_dom"/>
</dbReference>
<dbReference type="SUPFAM" id="SSF52402">
    <property type="entry name" value="Adenine nucleotide alpha hydrolases-like"/>
    <property type="match status" value="1"/>
</dbReference>
<dbReference type="Gene3D" id="3.30.2130.30">
    <property type="match status" value="1"/>
</dbReference>
<dbReference type="Pfam" id="PF02926">
    <property type="entry name" value="THUMP"/>
    <property type="match status" value="1"/>
</dbReference>
<evidence type="ECO:0000256" key="5">
    <source>
        <dbReference type="ARBA" id="ARBA00022679"/>
    </source>
</evidence>
<dbReference type="Proteomes" id="UP000247612">
    <property type="component" value="Unassembled WGS sequence"/>
</dbReference>
<dbReference type="GO" id="GO:0009228">
    <property type="term" value="P:thiamine biosynthetic process"/>
    <property type="evidence" value="ECO:0007669"/>
    <property type="project" value="UniProtKB-KW"/>
</dbReference>
<evidence type="ECO:0000256" key="2">
    <source>
        <dbReference type="ARBA" id="ARBA00004948"/>
    </source>
</evidence>
<reference evidence="21 22" key="1">
    <citation type="submission" date="2018-05" db="EMBL/GenBank/DDBJ databases">
        <title>Genomic Encyclopedia of Type Strains, Phase IV (KMG-IV): sequencing the most valuable type-strain genomes for metagenomic binning, comparative biology and taxonomic classification.</title>
        <authorList>
            <person name="Goeker M."/>
        </authorList>
    </citation>
    <scope>NUCLEOTIDE SEQUENCE [LARGE SCALE GENOMIC DNA]</scope>
    <source>
        <strain evidence="21 22">JC118</strain>
    </source>
</reference>
<dbReference type="CDD" id="cd11716">
    <property type="entry name" value="THUMP_ThiI"/>
    <property type="match status" value="1"/>
</dbReference>
<keyword evidence="3 19" id="KW-0963">Cytoplasm</keyword>
<dbReference type="NCBIfam" id="TIGR00342">
    <property type="entry name" value="tRNA uracil 4-sulfurtransferase ThiI"/>
    <property type="match status" value="1"/>
</dbReference>
<evidence type="ECO:0000256" key="9">
    <source>
        <dbReference type="ARBA" id="ARBA00022977"/>
    </source>
</evidence>
<evidence type="ECO:0000256" key="1">
    <source>
        <dbReference type="ARBA" id="ARBA00004496"/>
    </source>
</evidence>
<dbReference type="InterPro" id="IPR003720">
    <property type="entry name" value="tRNA_STrfase"/>
</dbReference>
<dbReference type="PANTHER" id="PTHR43209:SF1">
    <property type="entry name" value="TRNA SULFURTRANSFERASE"/>
    <property type="match status" value="1"/>
</dbReference>
<protein>
    <recommendedName>
        <fullName evidence="15 19">Probable tRNA sulfurtransferase</fullName>
        <ecNumber evidence="14 19">2.8.1.4</ecNumber>
    </recommendedName>
    <alternativeName>
        <fullName evidence="16 19">Sulfur carrier protein ThiS sulfurtransferase</fullName>
    </alternativeName>
    <alternativeName>
        <fullName evidence="17 19">Thiamine biosynthesis protein ThiI</fullName>
    </alternativeName>
    <alternativeName>
        <fullName evidence="18 19">tRNA 4-thiouridine synthase</fullName>
    </alternativeName>
</protein>
<dbReference type="FunFam" id="3.40.50.620:FF:000053">
    <property type="entry name" value="Probable tRNA sulfurtransferase"/>
    <property type="match status" value="1"/>
</dbReference>
<evidence type="ECO:0000256" key="17">
    <source>
        <dbReference type="ARBA" id="ARBA00077849"/>
    </source>
</evidence>
<dbReference type="EMBL" id="QJKH01000010">
    <property type="protein sequence ID" value="PXX77485.1"/>
    <property type="molecule type" value="Genomic_DNA"/>
</dbReference>
<dbReference type="GO" id="GO:0002937">
    <property type="term" value="P:tRNA 4-thiouridine biosynthesis"/>
    <property type="evidence" value="ECO:0007669"/>
    <property type="project" value="TreeGrafter"/>
</dbReference>
<evidence type="ECO:0000256" key="14">
    <source>
        <dbReference type="ARBA" id="ARBA00066827"/>
    </source>
</evidence>
<comment type="caution">
    <text evidence="21">The sequence shown here is derived from an EMBL/GenBank/DDBJ whole genome shotgun (WGS) entry which is preliminary data.</text>
</comment>
<evidence type="ECO:0000256" key="3">
    <source>
        <dbReference type="ARBA" id="ARBA00022490"/>
    </source>
</evidence>
<dbReference type="GO" id="GO:0052837">
    <property type="term" value="P:thiazole biosynthetic process"/>
    <property type="evidence" value="ECO:0007669"/>
    <property type="project" value="TreeGrafter"/>
</dbReference>
<dbReference type="GO" id="GO:0000049">
    <property type="term" value="F:tRNA binding"/>
    <property type="evidence" value="ECO:0007669"/>
    <property type="project" value="UniProtKB-UniRule"/>
</dbReference>
<dbReference type="UniPathway" id="UPA00060"/>
<keyword evidence="22" id="KW-1185">Reference proteome</keyword>
<sequence length="405" mass="45969">MTIESNNKMVYDHILVRYGELSTKGKNKKDFIRRLHQNMKNALRNYPALEFERTHDRMYILLNGVDPDEIAPIISRIFGISSFSYALKVNSEIEDIIAAAYHSASQSGAKTFKVEARRHYKLFGMISDEINRAVATEILKNTEMKVDVHHPELRIMIEVRQFETYIMTNKLLGAGGYPVGVGGKSMVMLSGGIDSPVAAYLMMKRGITVECIHYASPPYTSPRAQQKVVDLAKILAAYQGHIRIHVIPFTELQLAIYKHADESYCITLMRRMMYRIAERLAQRQNCLAIVNGESIGQVASQTLESMNVINETVTMPVIRPVVTMDKLEIIALSEKIGTYETSIQPFEDCCTIFTPKNPVTHPVSRKAAAFEQKFDYDALIEDCLNKIEIIDVYPNQKNNTEEDLF</sequence>
<dbReference type="InterPro" id="IPR014729">
    <property type="entry name" value="Rossmann-like_a/b/a_fold"/>
</dbReference>
<proteinExistence type="inferred from homology"/>
<comment type="catalytic activity">
    <reaction evidence="11 19">
        <text>[ThiS sulfur-carrier protein]-C-terminal Gly-Gly-AMP + S-sulfanyl-L-cysteinyl-[cysteine desulfurase] + AH2 = [ThiS sulfur-carrier protein]-C-terminal-Gly-aminoethanethioate + L-cysteinyl-[cysteine desulfurase] + A + AMP + 2 H(+)</text>
        <dbReference type="Rhea" id="RHEA:43340"/>
        <dbReference type="Rhea" id="RHEA-COMP:12157"/>
        <dbReference type="Rhea" id="RHEA-COMP:12158"/>
        <dbReference type="Rhea" id="RHEA-COMP:12910"/>
        <dbReference type="Rhea" id="RHEA-COMP:19908"/>
        <dbReference type="ChEBI" id="CHEBI:13193"/>
        <dbReference type="ChEBI" id="CHEBI:15378"/>
        <dbReference type="ChEBI" id="CHEBI:17499"/>
        <dbReference type="ChEBI" id="CHEBI:29950"/>
        <dbReference type="ChEBI" id="CHEBI:61963"/>
        <dbReference type="ChEBI" id="CHEBI:90618"/>
        <dbReference type="ChEBI" id="CHEBI:232372"/>
        <dbReference type="ChEBI" id="CHEBI:456215"/>
    </reaction>
</comment>
<evidence type="ECO:0000256" key="13">
    <source>
        <dbReference type="ARBA" id="ARBA00061472"/>
    </source>
</evidence>
<dbReference type="EC" id="2.8.1.4" evidence="14 19"/>
<dbReference type="GO" id="GO:0005524">
    <property type="term" value="F:ATP binding"/>
    <property type="evidence" value="ECO:0007669"/>
    <property type="project" value="UniProtKB-UniRule"/>
</dbReference>
<keyword evidence="5 19" id="KW-0808">Transferase</keyword>
<feature type="binding site" evidence="19">
    <location>
        <position position="301"/>
    </location>
    <ligand>
        <name>ATP</name>
        <dbReference type="ChEBI" id="CHEBI:30616"/>
    </ligand>
</feature>
<evidence type="ECO:0000313" key="22">
    <source>
        <dbReference type="Proteomes" id="UP000247612"/>
    </source>
</evidence>
<evidence type="ECO:0000256" key="10">
    <source>
        <dbReference type="ARBA" id="ARBA00050570"/>
    </source>
</evidence>
<comment type="similarity">
    <text evidence="13 19">Belongs to the ThiI family.</text>
</comment>
<organism evidence="21 22">
    <name type="scientific">Dielma fastidiosa</name>
    <dbReference type="NCBI Taxonomy" id="1034346"/>
    <lineage>
        <taxon>Bacteria</taxon>
        <taxon>Bacillati</taxon>
        <taxon>Bacillota</taxon>
        <taxon>Erysipelotrichia</taxon>
        <taxon>Erysipelotrichales</taxon>
        <taxon>Erysipelotrichaceae</taxon>
        <taxon>Dielma</taxon>
    </lineage>
</organism>
<evidence type="ECO:0000256" key="18">
    <source>
        <dbReference type="ARBA" id="ARBA00080570"/>
    </source>
</evidence>
<keyword evidence="7 19" id="KW-0067">ATP-binding</keyword>
<dbReference type="InterPro" id="IPR054173">
    <property type="entry name" value="ThiI_fer"/>
</dbReference>
<evidence type="ECO:0000256" key="16">
    <source>
        <dbReference type="ARBA" id="ARBA00075337"/>
    </source>
</evidence>
<dbReference type="GO" id="GO:0005829">
    <property type="term" value="C:cytosol"/>
    <property type="evidence" value="ECO:0007669"/>
    <property type="project" value="TreeGrafter"/>
</dbReference>
<dbReference type="GO" id="GO:0009229">
    <property type="term" value="P:thiamine diphosphate biosynthetic process"/>
    <property type="evidence" value="ECO:0007669"/>
    <property type="project" value="UniProtKB-UniRule"/>
</dbReference>
<comment type="function">
    <text evidence="12 19">Catalyzes the ATP-dependent transfer of a sulfur to tRNA to produce 4-thiouridine in position 8 of tRNAs, which functions as a near-UV photosensor. Also catalyzes the transfer of sulfur to the sulfur carrier protein ThiS, forming ThiS-thiocarboxylate. This is a step in the synthesis of thiazole, in the thiamine biosynthesis pathway. The sulfur is donated as persulfide by IscS.</text>
</comment>
<keyword evidence="6 19" id="KW-0547">Nucleotide-binding</keyword>
<dbReference type="InterPro" id="IPR049962">
    <property type="entry name" value="THUMP_ThiI"/>
</dbReference>
<feature type="binding site" evidence="19">
    <location>
        <position position="292"/>
    </location>
    <ligand>
        <name>ATP</name>
        <dbReference type="ChEBI" id="CHEBI:30616"/>
    </ligand>
</feature>
<evidence type="ECO:0000256" key="12">
    <source>
        <dbReference type="ARBA" id="ARBA00058382"/>
    </source>
</evidence>
<dbReference type="PROSITE" id="PS51165">
    <property type="entry name" value="THUMP"/>
    <property type="match status" value="1"/>
</dbReference>
<dbReference type="STRING" id="1034346.GCA_000313565_01305"/>
<evidence type="ECO:0000256" key="6">
    <source>
        <dbReference type="ARBA" id="ARBA00022741"/>
    </source>
</evidence>
<dbReference type="OrthoDB" id="9773948at2"/>
<dbReference type="Pfam" id="PF02568">
    <property type="entry name" value="ThiI"/>
    <property type="match status" value="1"/>
</dbReference>
<dbReference type="InterPro" id="IPR050102">
    <property type="entry name" value="tRNA_sulfurtransferase_ThiI"/>
</dbReference>
<dbReference type="Pfam" id="PF22025">
    <property type="entry name" value="ThiI_fer"/>
    <property type="match status" value="1"/>
</dbReference>
<comment type="subcellular location">
    <subcellularLocation>
        <location evidence="1 19">Cytoplasm</location>
    </subcellularLocation>
</comment>
<dbReference type="Gene3D" id="3.40.50.620">
    <property type="entry name" value="HUPs"/>
    <property type="match status" value="1"/>
</dbReference>
<dbReference type="InterPro" id="IPR049961">
    <property type="entry name" value="ThiI_N"/>
</dbReference>
<feature type="binding site" evidence="19">
    <location>
        <begin position="213"/>
        <end position="214"/>
    </location>
    <ligand>
        <name>ATP</name>
        <dbReference type="ChEBI" id="CHEBI:30616"/>
    </ligand>
</feature>
<evidence type="ECO:0000259" key="20">
    <source>
        <dbReference type="PROSITE" id="PS51165"/>
    </source>
</evidence>
<feature type="binding site" evidence="19">
    <location>
        <position position="270"/>
    </location>
    <ligand>
        <name>ATP</name>
        <dbReference type="ChEBI" id="CHEBI:30616"/>
    </ligand>
</feature>
<evidence type="ECO:0000256" key="8">
    <source>
        <dbReference type="ARBA" id="ARBA00022884"/>
    </source>
</evidence>
<evidence type="ECO:0000256" key="19">
    <source>
        <dbReference type="HAMAP-Rule" id="MF_00021"/>
    </source>
</evidence>
<evidence type="ECO:0000256" key="4">
    <source>
        <dbReference type="ARBA" id="ARBA00022555"/>
    </source>
</evidence>